<reference evidence="2 3" key="1">
    <citation type="journal article" date="2007" name="Nature">
        <title>Evolution of genes and genomes on the Drosophila phylogeny.</title>
        <authorList>
            <consortium name="Drosophila 12 Genomes Consortium"/>
            <person name="Clark A.G."/>
            <person name="Eisen M.B."/>
            <person name="Smith D.R."/>
            <person name="Bergman C.M."/>
            <person name="Oliver B."/>
            <person name="Markow T.A."/>
            <person name="Kaufman T.C."/>
            <person name="Kellis M."/>
            <person name="Gelbart W."/>
            <person name="Iyer V.N."/>
            <person name="Pollard D.A."/>
            <person name="Sackton T.B."/>
            <person name="Larracuente A.M."/>
            <person name="Singh N.D."/>
            <person name="Abad J.P."/>
            <person name="Abt D.N."/>
            <person name="Adryan B."/>
            <person name="Aguade M."/>
            <person name="Akashi H."/>
            <person name="Anderson W.W."/>
            <person name="Aquadro C.F."/>
            <person name="Ardell D.H."/>
            <person name="Arguello R."/>
            <person name="Artieri C.G."/>
            <person name="Barbash D.A."/>
            <person name="Barker D."/>
            <person name="Barsanti P."/>
            <person name="Batterham P."/>
            <person name="Batzoglou S."/>
            <person name="Begun D."/>
            <person name="Bhutkar A."/>
            <person name="Blanco E."/>
            <person name="Bosak S.A."/>
            <person name="Bradley R.K."/>
            <person name="Brand A.D."/>
            <person name="Brent M.R."/>
            <person name="Brooks A.N."/>
            <person name="Brown R.H."/>
            <person name="Butlin R.K."/>
            <person name="Caggese C."/>
            <person name="Calvi B.R."/>
            <person name="Bernardo de Carvalho A."/>
            <person name="Caspi A."/>
            <person name="Castrezana S."/>
            <person name="Celniker S.E."/>
            <person name="Chang J.L."/>
            <person name="Chapple C."/>
            <person name="Chatterji S."/>
            <person name="Chinwalla A."/>
            <person name="Civetta A."/>
            <person name="Clifton S.W."/>
            <person name="Comeron J.M."/>
            <person name="Costello J.C."/>
            <person name="Coyne J.A."/>
            <person name="Daub J."/>
            <person name="David R.G."/>
            <person name="Delcher A.L."/>
            <person name="Delehaunty K."/>
            <person name="Do C.B."/>
            <person name="Ebling H."/>
            <person name="Edwards K."/>
            <person name="Eickbush T."/>
            <person name="Evans J.D."/>
            <person name="Filipski A."/>
            <person name="Findeiss S."/>
            <person name="Freyhult E."/>
            <person name="Fulton L."/>
            <person name="Fulton R."/>
            <person name="Garcia A.C."/>
            <person name="Gardiner A."/>
            <person name="Garfield D.A."/>
            <person name="Garvin B.E."/>
            <person name="Gibson G."/>
            <person name="Gilbert D."/>
            <person name="Gnerre S."/>
            <person name="Godfrey J."/>
            <person name="Good R."/>
            <person name="Gotea V."/>
            <person name="Gravely B."/>
            <person name="Greenberg A.J."/>
            <person name="Griffiths-Jones S."/>
            <person name="Gross S."/>
            <person name="Guigo R."/>
            <person name="Gustafson E.A."/>
            <person name="Haerty W."/>
            <person name="Hahn M.W."/>
            <person name="Halligan D.L."/>
            <person name="Halpern A.L."/>
            <person name="Halter G.M."/>
            <person name="Han M.V."/>
            <person name="Heger A."/>
            <person name="Hillier L."/>
            <person name="Hinrichs A.S."/>
            <person name="Holmes I."/>
            <person name="Hoskins R.A."/>
            <person name="Hubisz M.J."/>
            <person name="Hultmark D."/>
            <person name="Huntley M.A."/>
            <person name="Jaffe D.B."/>
            <person name="Jagadeeshan S."/>
            <person name="Jeck W.R."/>
            <person name="Johnson J."/>
            <person name="Jones C.D."/>
            <person name="Jordan W.C."/>
            <person name="Karpen G.H."/>
            <person name="Kataoka E."/>
            <person name="Keightley P.D."/>
            <person name="Kheradpour P."/>
            <person name="Kirkness E.F."/>
            <person name="Koerich L.B."/>
            <person name="Kristiansen K."/>
            <person name="Kudrna D."/>
            <person name="Kulathinal R.J."/>
            <person name="Kumar S."/>
            <person name="Kwok R."/>
            <person name="Lander E."/>
            <person name="Langley C.H."/>
            <person name="Lapoint R."/>
            <person name="Lazzaro B.P."/>
            <person name="Lee S.J."/>
            <person name="Levesque L."/>
            <person name="Li R."/>
            <person name="Lin C.F."/>
            <person name="Lin M.F."/>
            <person name="Lindblad-Toh K."/>
            <person name="Llopart A."/>
            <person name="Long M."/>
            <person name="Low L."/>
            <person name="Lozovsky E."/>
            <person name="Lu J."/>
            <person name="Luo M."/>
            <person name="Machado C.A."/>
            <person name="Makalowski W."/>
            <person name="Marzo M."/>
            <person name="Matsuda M."/>
            <person name="Matzkin L."/>
            <person name="McAllister B."/>
            <person name="McBride C.S."/>
            <person name="McKernan B."/>
            <person name="McKernan K."/>
            <person name="Mendez-Lago M."/>
            <person name="Minx P."/>
            <person name="Mollenhauer M.U."/>
            <person name="Montooth K."/>
            <person name="Mount S.M."/>
            <person name="Mu X."/>
            <person name="Myers E."/>
            <person name="Negre B."/>
            <person name="Newfeld S."/>
            <person name="Nielsen R."/>
            <person name="Noor M.A."/>
            <person name="O'Grady P."/>
            <person name="Pachter L."/>
            <person name="Papaceit M."/>
            <person name="Parisi M.J."/>
            <person name="Parisi M."/>
            <person name="Parts L."/>
            <person name="Pedersen J.S."/>
            <person name="Pesole G."/>
            <person name="Phillippy A.M."/>
            <person name="Ponting C.P."/>
            <person name="Pop M."/>
            <person name="Porcelli D."/>
            <person name="Powell J.R."/>
            <person name="Prohaska S."/>
            <person name="Pruitt K."/>
            <person name="Puig M."/>
            <person name="Quesneville H."/>
            <person name="Ram K.R."/>
            <person name="Rand D."/>
            <person name="Rasmussen M.D."/>
            <person name="Reed L.K."/>
            <person name="Reenan R."/>
            <person name="Reily A."/>
            <person name="Remington K.A."/>
            <person name="Rieger T.T."/>
            <person name="Ritchie M.G."/>
            <person name="Robin C."/>
            <person name="Rogers Y.H."/>
            <person name="Rohde C."/>
            <person name="Rozas J."/>
            <person name="Rubenfield M.J."/>
            <person name="Ruiz A."/>
            <person name="Russo S."/>
            <person name="Salzberg S.L."/>
            <person name="Sanchez-Gracia A."/>
            <person name="Saranga D.J."/>
            <person name="Sato H."/>
            <person name="Schaeffer S.W."/>
            <person name="Schatz M.C."/>
            <person name="Schlenke T."/>
            <person name="Schwartz R."/>
            <person name="Segarra C."/>
            <person name="Singh R.S."/>
            <person name="Sirot L."/>
            <person name="Sirota M."/>
            <person name="Sisneros N.B."/>
            <person name="Smith C.D."/>
            <person name="Smith T.F."/>
            <person name="Spieth J."/>
            <person name="Stage D.E."/>
            <person name="Stark A."/>
            <person name="Stephan W."/>
            <person name="Strausberg R.L."/>
            <person name="Strempel S."/>
            <person name="Sturgill D."/>
            <person name="Sutton G."/>
            <person name="Sutton G.G."/>
            <person name="Tao W."/>
            <person name="Teichmann S."/>
            <person name="Tobari Y.N."/>
            <person name="Tomimura Y."/>
            <person name="Tsolas J.M."/>
            <person name="Valente V.L."/>
            <person name="Venter E."/>
            <person name="Venter J.C."/>
            <person name="Vicario S."/>
            <person name="Vieira F.G."/>
            <person name="Vilella A.J."/>
            <person name="Villasante A."/>
            <person name="Walenz B."/>
            <person name="Wang J."/>
            <person name="Wasserman M."/>
            <person name="Watts T."/>
            <person name="Wilson D."/>
            <person name="Wilson R.K."/>
            <person name="Wing R.A."/>
            <person name="Wolfner M.F."/>
            <person name="Wong A."/>
            <person name="Wong G.K."/>
            <person name="Wu C.I."/>
            <person name="Wu G."/>
            <person name="Yamamoto D."/>
            <person name="Yang H.P."/>
            <person name="Yang S.P."/>
            <person name="Yorke J.A."/>
            <person name="Yoshida K."/>
            <person name="Zdobnov E."/>
            <person name="Zhang P."/>
            <person name="Zhang Y."/>
            <person name="Zimin A.V."/>
            <person name="Baldwin J."/>
            <person name="Abdouelleil A."/>
            <person name="Abdulkadir J."/>
            <person name="Abebe A."/>
            <person name="Abera B."/>
            <person name="Abreu J."/>
            <person name="Acer S.C."/>
            <person name="Aftuck L."/>
            <person name="Alexander A."/>
            <person name="An P."/>
            <person name="Anderson E."/>
            <person name="Anderson S."/>
            <person name="Arachi H."/>
            <person name="Azer M."/>
            <person name="Bachantsang P."/>
            <person name="Barry A."/>
            <person name="Bayul T."/>
            <person name="Berlin A."/>
            <person name="Bessette D."/>
            <person name="Bloom T."/>
            <person name="Blye J."/>
            <person name="Boguslavskiy L."/>
            <person name="Bonnet C."/>
            <person name="Boukhgalter B."/>
            <person name="Bourzgui I."/>
            <person name="Brown A."/>
            <person name="Cahill P."/>
            <person name="Channer S."/>
            <person name="Cheshatsang Y."/>
            <person name="Chuda L."/>
            <person name="Citroen M."/>
            <person name="Collymore A."/>
            <person name="Cooke P."/>
            <person name="Costello M."/>
            <person name="D'Aco K."/>
            <person name="Daza R."/>
            <person name="De Haan G."/>
            <person name="DeGray S."/>
            <person name="DeMaso C."/>
            <person name="Dhargay N."/>
            <person name="Dooley K."/>
            <person name="Dooley E."/>
            <person name="Doricent M."/>
            <person name="Dorje P."/>
            <person name="Dorjee K."/>
            <person name="Dupes A."/>
            <person name="Elong R."/>
            <person name="Falk J."/>
            <person name="Farina A."/>
            <person name="Faro S."/>
            <person name="Ferguson D."/>
            <person name="Fisher S."/>
            <person name="Foley C.D."/>
            <person name="Franke A."/>
            <person name="Friedrich D."/>
            <person name="Gadbois L."/>
            <person name="Gearin G."/>
            <person name="Gearin C.R."/>
            <person name="Giannoukos G."/>
            <person name="Goode T."/>
            <person name="Graham J."/>
            <person name="Grandbois E."/>
            <person name="Grewal S."/>
            <person name="Gyaltsen K."/>
            <person name="Hafez N."/>
            <person name="Hagos B."/>
            <person name="Hall J."/>
            <person name="Henson C."/>
            <person name="Hollinger A."/>
            <person name="Honan T."/>
            <person name="Huard M.D."/>
            <person name="Hughes L."/>
            <person name="Hurhula B."/>
            <person name="Husby M.E."/>
            <person name="Kamat A."/>
            <person name="Kanga B."/>
            <person name="Kashin S."/>
            <person name="Khazanovich D."/>
            <person name="Kisner P."/>
            <person name="Lance K."/>
            <person name="Lara M."/>
            <person name="Lee W."/>
            <person name="Lennon N."/>
            <person name="Letendre F."/>
            <person name="LeVine R."/>
            <person name="Lipovsky A."/>
            <person name="Liu X."/>
            <person name="Liu J."/>
            <person name="Liu S."/>
            <person name="Lokyitsang T."/>
            <person name="Lokyitsang Y."/>
            <person name="Lubonja R."/>
            <person name="Lui A."/>
            <person name="MacDonald P."/>
            <person name="Magnisalis V."/>
            <person name="Maru K."/>
            <person name="Matthews C."/>
            <person name="McCusker W."/>
            <person name="McDonough S."/>
            <person name="Mehta T."/>
            <person name="Meldrim J."/>
            <person name="Meneus L."/>
            <person name="Mihai O."/>
            <person name="Mihalev A."/>
            <person name="Mihova T."/>
            <person name="Mittelman R."/>
            <person name="Mlenga V."/>
            <person name="Montmayeur A."/>
            <person name="Mulrain L."/>
            <person name="Navidi A."/>
            <person name="Naylor J."/>
            <person name="Negash T."/>
            <person name="Nguyen T."/>
            <person name="Nguyen N."/>
            <person name="Nicol R."/>
            <person name="Norbu C."/>
            <person name="Norbu N."/>
            <person name="Novod N."/>
            <person name="O'Neill B."/>
            <person name="Osman S."/>
            <person name="Markiewicz E."/>
            <person name="Oyono O.L."/>
            <person name="Patti C."/>
            <person name="Phunkhang P."/>
            <person name="Pierre F."/>
            <person name="Priest M."/>
            <person name="Raghuraman S."/>
            <person name="Rege F."/>
            <person name="Reyes R."/>
            <person name="Rise C."/>
            <person name="Rogov P."/>
            <person name="Ross K."/>
            <person name="Ryan E."/>
            <person name="Settipalli S."/>
            <person name="Shea T."/>
            <person name="Sherpa N."/>
            <person name="Shi L."/>
            <person name="Shih D."/>
            <person name="Sparrow T."/>
            <person name="Spaulding J."/>
            <person name="Stalker J."/>
            <person name="Stange-Thomann N."/>
            <person name="Stavropoulos S."/>
            <person name="Stone C."/>
            <person name="Strader C."/>
            <person name="Tesfaye S."/>
            <person name="Thomson T."/>
            <person name="Thoulutsang Y."/>
            <person name="Thoulutsang D."/>
            <person name="Topham K."/>
            <person name="Topping I."/>
            <person name="Tsamla T."/>
            <person name="Vassiliev H."/>
            <person name="Vo A."/>
            <person name="Wangchuk T."/>
            <person name="Wangdi T."/>
            <person name="Weiand M."/>
            <person name="Wilkinson J."/>
            <person name="Wilson A."/>
            <person name="Yadav S."/>
            <person name="Young G."/>
            <person name="Yu Q."/>
            <person name="Zembek L."/>
            <person name="Zhong D."/>
            <person name="Zimmer A."/>
            <person name="Zwirko Z."/>
            <person name="Jaffe D.B."/>
            <person name="Alvarez P."/>
            <person name="Brockman W."/>
            <person name="Butler J."/>
            <person name="Chin C."/>
            <person name="Gnerre S."/>
            <person name="Grabherr M."/>
            <person name="Kleber M."/>
            <person name="Mauceli E."/>
            <person name="MacCallum I."/>
        </authorList>
    </citation>
    <scope>NUCLEOTIDE SEQUENCE [LARGE SCALE GENOMIC DNA]</scope>
    <source>
        <strain evidence="3">white501</strain>
    </source>
</reference>
<keyword evidence="3" id="KW-1185">Reference proteome</keyword>
<proteinExistence type="predicted"/>
<evidence type="ECO:0000256" key="1">
    <source>
        <dbReference type="SAM" id="MobiDB-lite"/>
    </source>
</evidence>
<gene>
    <name evidence="2" type="primary">Dsim\GD17386</name>
    <name evidence="2" type="ORF">Dsim_GD17386</name>
</gene>
<evidence type="ECO:0000313" key="3">
    <source>
        <dbReference type="Proteomes" id="UP000000304"/>
    </source>
</evidence>
<dbReference type="AlphaFoldDB" id="B4R6X5"/>
<protein>
    <submittedName>
        <fullName evidence="2">GD17386</fullName>
    </submittedName>
</protein>
<name>B4R6X5_DROSI</name>
<dbReference type="Proteomes" id="UP000000304">
    <property type="component" value="Chromosome X"/>
</dbReference>
<feature type="compositionally biased region" description="Low complexity" evidence="1">
    <location>
        <begin position="1"/>
        <end position="12"/>
    </location>
</feature>
<feature type="region of interest" description="Disordered" evidence="1">
    <location>
        <begin position="1"/>
        <end position="34"/>
    </location>
</feature>
<dbReference type="EMBL" id="CM000366">
    <property type="protein sequence ID" value="EDX18271.1"/>
    <property type="molecule type" value="Genomic_DNA"/>
</dbReference>
<organism evidence="2 3">
    <name type="scientific">Drosophila simulans</name>
    <name type="common">Fruit fly</name>
    <dbReference type="NCBI Taxonomy" id="7240"/>
    <lineage>
        <taxon>Eukaryota</taxon>
        <taxon>Metazoa</taxon>
        <taxon>Ecdysozoa</taxon>
        <taxon>Arthropoda</taxon>
        <taxon>Hexapoda</taxon>
        <taxon>Insecta</taxon>
        <taxon>Pterygota</taxon>
        <taxon>Neoptera</taxon>
        <taxon>Endopterygota</taxon>
        <taxon>Diptera</taxon>
        <taxon>Brachycera</taxon>
        <taxon>Muscomorpha</taxon>
        <taxon>Ephydroidea</taxon>
        <taxon>Drosophilidae</taxon>
        <taxon>Drosophila</taxon>
        <taxon>Sophophora</taxon>
    </lineage>
</organism>
<evidence type="ECO:0000313" key="2">
    <source>
        <dbReference type="EMBL" id="EDX18271.1"/>
    </source>
</evidence>
<sequence length="89" mass="9408">MDADAAAAAEEAPISFQPLPHTATPLLLGPRNNNKNNNATILPVCSGSRWSSSPFSTAKPNRQAKYIITATYGRDLEGLATALGILRSL</sequence>
<dbReference type="HOGENOM" id="CLU_2457187_0_0_1"/>
<accession>B4R6X5</accession>